<evidence type="ECO:0000259" key="5">
    <source>
        <dbReference type="PROSITE" id="PS51379"/>
    </source>
</evidence>
<dbReference type="InterPro" id="IPR017896">
    <property type="entry name" value="4Fe4S_Fe-S-bd"/>
</dbReference>
<dbReference type="SUPFAM" id="SSF55021">
    <property type="entry name" value="ACT-like"/>
    <property type="match status" value="1"/>
</dbReference>
<dbReference type="InterPro" id="IPR017900">
    <property type="entry name" value="4Fe4S_Fe_S_CS"/>
</dbReference>
<dbReference type="Gene3D" id="3.30.70.20">
    <property type="match status" value="2"/>
</dbReference>
<dbReference type="PANTHER" id="PTHR43687:SF1">
    <property type="entry name" value="FERREDOXIN III"/>
    <property type="match status" value="1"/>
</dbReference>
<dbReference type="InterPro" id="IPR050572">
    <property type="entry name" value="Fe-S_Ferredoxin"/>
</dbReference>
<dbReference type="Pfam" id="PF09383">
    <property type="entry name" value="NIL"/>
    <property type="match status" value="1"/>
</dbReference>
<proteinExistence type="predicted"/>
<evidence type="ECO:0000256" key="1">
    <source>
        <dbReference type="ARBA" id="ARBA00022485"/>
    </source>
</evidence>
<organism evidence="6">
    <name type="scientific">hydrocarbon metagenome</name>
    <dbReference type="NCBI Taxonomy" id="938273"/>
    <lineage>
        <taxon>unclassified sequences</taxon>
        <taxon>metagenomes</taxon>
        <taxon>ecological metagenomes</taxon>
    </lineage>
</organism>
<evidence type="ECO:0000256" key="2">
    <source>
        <dbReference type="ARBA" id="ARBA00022723"/>
    </source>
</evidence>
<sequence length="140" mass="15615">MKNRIVLYFSAAQSEQPIIYKLVKDYDLVVNILKANINPQKEGLMVMELTGEKNNYDSGIEYLSGLGVTCEPLSETVMWNEALCIQCGACASFCPTEALAIERESMEISFDNSKCVVCGMCLECCPTRAIKLHFDIREAV</sequence>
<feature type="domain" description="4Fe-4S ferredoxin-type" evidence="5">
    <location>
        <begin position="106"/>
        <end position="135"/>
    </location>
</feature>
<dbReference type="InterPro" id="IPR018449">
    <property type="entry name" value="NIL_domain"/>
</dbReference>
<dbReference type="GO" id="GO:0051539">
    <property type="term" value="F:4 iron, 4 sulfur cluster binding"/>
    <property type="evidence" value="ECO:0007669"/>
    <property type="project" value="UniProtKB-KW"/>
</dbReference>
<keyword evidence="1" id="KW-0004">4Fe-4S</keyword>
<keyword evidence="3" id="KW-0408">Iron</keyword>
<keyword evidence="2" id="KW-0479">Metal-binding</keyword>
<protein>
    <submittedName>
        <fullName evidence="6">Ferredoxin</fullName>
    </submittedName>
</protein>
<dbReference type="SMART" id="SM00930">
    <property type="entry name" value="NIL"/>
    <property type="match status" value="1"/>
</dbReference>
<evidence type="ECO:0000313" key="6">
    <source>
        <dbReference type="EMBL" id="KUG04562.1"/>
    </source>
</evidence>
<evidence type="ECO:0000256" key="4">
    <source>
        <dbReference type="ARBA" id="ARBA00023014"/>
    </source>
</evidence>
<feature type="domain" description="4Fe-4S ferredoxin-type" evidence="5">
    <location>
        <begin position="75"/>
        <end position="104"/>
    </location>
</feature>
<dbReference type="AlphaFoldDB" id="A0A0W8E7H3"/>
<comment type="caution">
    <text evidence="6">The sequence shown here is derived from an EMBL/GenBank/DDBJ whole genome shotgun (WGS) entry which is preliminary data.</text>
</comment>
<dbReference type="PANTHER" id="PTHR43687">
    <property type="entry name" value="ADENYLYLSULFATE REDUCTASE, BETA SUBUNIT"/>
    <property type="match status" value="1"/>
</dbReference>
<dbReference type="PROSITE" id="PS00198">
    <property type="entry name" value="4FE4S_FER_1"/>
    <property type="match status" value="1"/>
</dbReference>
<dbReference type="InterPro" id="IPR045865">
    <property type="entry name" value="ACT-like_dom_sf"/>
</dbReference>
<gene>
    <name evidence="6" type="ORF">ASZ90_018054</name>
</gene>
<evidence type="ECO:0000256" key="3">
    <source>
        <dbReference type="ARBA" id="ARBA00023004"/>
    </source>
</evidence>
<dbReference type="Pfam" id="PF13237">
    <property type="entry name" value="Fer4_10"/>
    <property type="match status" value="1"/>
</dbReference>
<dbReference type="EMBL" id="LNQE01001845">
    <property type="protein sequence ID" value="KUG04562.1"/>
    <property type="molecule type" value="Genomic_DNA"/>
</dbReference>
<accession>A0A0W8E7H3</accession>
<dbReference type="SUPFAM" id="SSF54862">
    <property type="entry name" value="4Fe-4S ferredoxins"/>
    <property type="match status" value="1"/>
</dbReference>
<keyword evidence="4" id="KW-0411">Iron-sulfur</keyword>
<reference evidence="6" key="1">
    <citation type="journal article" date="2015" name="Proc. Natl. Acad. Sci. U.S.A.">
        <title>Networks of energetic and metabolic interactions define dynamics in microbial communities.</title>
        <authorList>
            <person name="Embree M."/>
            <person name="Liu J.K."/>
            <person name="Al-Bassam M.M."/>
            <person name="Zengler K."/>
        </authorList>
    </citation>
    <scope>NUCLEOTIDE SEQUENCE</scope>
</reference>
<dbReference type="GO" id="GO:0046872">
    <property type="term" value="F:metal ion binding"/>
    <property type="evidence" value="ECO:0007669"/>
    <property type="project" value="UniProtKB-KW"/>
</dbReference>
<dbReference type="Gene3D" id="3.30.70.260">
    <property type="match status" value="1"/>
</dbReference>
<name>A0A0W8E7H3_9ZZZZ</name>
<dbReference type="PROSITE" id="PS51379">
    <property type="entry name" value="4FE4S_FER_2"/>
    <property type="match status" value="2"/>
</dbReference>